<dbReference type="InterPro" id="IPR011037">
    <property type="entry name" value="Pyrv_Knase-like_insert_dom_sf"/>
</dbReference>
<dbReference type="Pfam" id="PF03476">
    <property type="entry name" value="MOSC_N"/>
    <property type="match status" value="1"/>
</dbReference>
<keyword evidence="3" id="KW-1185">Reference proteome</keyword>
<feature type="domain" description="MOSC" evidence="1">
    <location>
        <begin position="177"/>
        <end position="322"/>
    </location>
</feature>
<dbReference type="OrthoDB" id="17255at2759"/>
<dbReference type="SUPFAM" id="SSF50800">
    <property type="entry name" value="PK beta-barrel domain-like"/>
    <property type="match status" value="1"/>
</dbReference>
<protein>
    <submittedName>
        <fullName evidence="2">MOSC domain-containing protein 1, mitochondrial</fullName>
    </submittedName>
</protein>
<reference evidence="2 3" key="1">
    <citation type="journal article" date="2017" name="Nat. Ecol. Evol.">
        <title>Scallop genome provides insights into evolution of bilaterian karyotype and development.</title>
        <authorList>
            <person name="Wang S."/>
            <person name="Zhang J."/>
            <person name="Jiao W."/>
            <person name="Li J."/>
            <person name="Xun X."/>
            <person name="Sun Y."/>
            <person name="Guo X."/>
            <person name="Huan P."/>
            <person name="Dong B."/>
            <person name="Zhang L."/>
            <person name="Hu X."/>
            <person name="Sun X."/>
            <person name="Wang J."/>
            <person name="Zhao C."/>
            <person name="Wang Y."/>
            <person name="Wang D."/>
            <person name="Huang X."/>
            <person name="Wang R."/>
            <person name="Lv J."/>
            <person name="Li Y."/>
            <person name="Zhang Z."/>
            <person name="Liu B."/>
            <person name="Lu W."/>
            <person name="Hui Y."/>
            <person name="Liang J."/>
            <person name="Zhou Z."/>
            <person name="Hou R."/>
            <person name="Li X."/>
            <person name="Liu Y."/>
            <person name="Li H."/>
            <person name="Ning X."/>
            <person name="Lin Y."/>
            <person name="Zhao L."/>
            <person name="Xing Q."/>
            <person name="Dou J."/>
            <person name="Li Y."/>
            <person name="Mao J."/>
            <person name="Guo H."/>
            <person name="Dou H."/>
            <person name="Li T."/>
            <person name="Mu C."/>
            <person name="Jiang W."/>
            <person name="Fu Q."/>
            <person name="Fu X."/>
            <person name="Miao Y."/>
            <person name="Liu J."/>
            <person name="Yu Q."/>
            <person name="Li R."/>
            <person name="Liao H."/>
            <person name="Li X."/>
            <person name="Kong Y."/>
            <person name="Jiang Z."/>
            <person name="Chourrout D."/>
            <person name="Li R."/>
            <person name="Bao Z."/>
        </authorList>
    </citation>
    <scope>NUCLEOTIDE SEQUENCE [LARGE SCALE GENOMIC DNA]</scope>
    <source>
        <strain evidence="2 3">PY_sf001</strain>
    </source>
</reference>
<evidence type="ECO:0000259" key="1">
    <source>
        <dbReference type="PROSITE" id="PS51340"/>
    </source>
</evidence>
<dbReference type="EMBL" id="NEDP02005582">
    <property type="protein sequence ID" value="OWF37746.1"/>
    <property type="molecule type" value="Genomic_DNA"/>
</dbReference>
<dbReference type="GO" id="GO:0003824">
    <property type="term" value="F:catalytic activity"/>
    <property type="evidence" value="ECO:0007669"/>
    <property type="project" value="InterPro"/>
</dbReference>
<dbReference type="PROSITE" id="PS51340">
    <property type="entry name" value="MOSC"/>
    <property type="match status" value="1"/>
</dbReference>
<sequence length="326" mass="36343">MSDRPNAVALAATLAGVAVFKYTCLVWMSNKYRTRPFEKVGTISELYVFPTKSLGGLRVDSADCTPTGLTFQGVTDRHWAVAASTGVYVTQRQIPKMALISTSLQGDTMLLDAPGMSSLIIPIHPKQGPKTWVSKIKIKEEWSTSLDLGDEAASWMDKFLGKTGLRVHFSSPEMDKRDASNVTKLWKHNAKKGDTLAFSDYCGYMLMTSASLNELNKRLAEPVTMLNFRANIVVDECPAFDEDDWDEVKIGKATFRNIDACTRCILVTVDPFKGEKSKDEEPLTTLKKFRLKPPYGPKPCLGIHLAMDHNDTIHTGDVVYARRKRN</sequence>
<dbReference type="STRING" id="6573.A0A210PMU7"/>
<dbReference type="GO" id="GO:0030170">
    <property type="term" value="F:pyridoxal phosphate binding"/>
    <property type="evidence" value="ECO:0007669"/>
    <property type="project" value="InterPro"/>
</dbReference>
<dbReference type="AlphaFoldDB" id="A0A210PMU7"/>
<gene>
    <name evidence="2" type="ORF">KP79_PYT09988</name>
</gene>
<proteinExistence type="predicted"/>
<dbReference type="InterPro" id="IPR005302">
    <property type="entry name" value="MoCF_Sase_C"/>
</dbReference>
<name>A0A210PMU7_MIZYE</name>
<dbReference type="PANTHER" id="PTHR14237">
    <property type="entry name" value="MOLYBDOPTERIN COFACTOR SULFURASE MOSC"/>
    <property type="match status" value="1"/>
</dbReference>
<evidence type="ECO:0000313" key="2">
    <source>
        <dbReference type="EMBL" id="OWF37746.1"/>
    </source>
</evidence>
<comment type="caution">
    <text evidence="2">The sequence shown here is derived from an EMBL/GenBank/DDBJ whole genome shotgun (WGS) entry which is preliminary data.</text>
</comment>
<dbReference type="Pfam" id="PF03473">
    <property type="entry name" value="MOSC"/>
    <property type="match status" value="1"/>
</dbReference>
<accession>A0A210PMU7</accession>
<organism evidence="2 3">
    <name type="scientific">Mizuhopecten yessoensis</name>
    <name type="common">Japanese scallop</name>
    <name type="synonym">Patinopecten yessoensis</name>
    <dbReference type="NCBI Taxonomy" id="6573"/>
    <lineage>
        <taxon>Eukaryota</taxon>
        <taxon>Metazoa</taxon>
        <taxon>Spiralia</taxon>
        <taxon>Lophotrochozoa</taxon>
        <taxon>Mollusca</taxon>
        <taxon>Bivalvia</taxon>
        <taxon>Autobranchia</taxon>
        <taxon>Pteriomorphia</taxon>
        <taxon>Pectinida</taxon>
        <taxon>Pectinoidea</taxon>
        <taxon>Pectinidae</taxon>
        <taxon>Mizuhopecten</taxon>
    </lineage>
</organism>
<dbReference type="PANTHER" id="PTHR14237:SF19">
    <property type="entry name" value="MITOCHONDRIAL AMIDOXIME REDUCING COMPONENT 1"/>
    <property type="match status" value="1"/>
</dbReference>
<dbReference type="SUPFAM" id="SSF141673">
    <property type="entry name" value="MOSC N-terminal domain-like"/>
    <property type="match status" value="1"/>
</dbReference>
<evidence type="ECO:0000313" key="3">
    <source>
        <dbReference type="Proteomes" id="UP000242188"/>
    </source>
</evidence>
<dbReference type="GO" id="GO:0030151">
    <property type="term" value="F:molybdenum ion binding"/>
    <property type="evidence" value="ECO:0007669"/>
    <property type="project" value="InterPro"/>
</dbReference>
<dbReference type="InterPro" id="IPR005303">
    <property type="entry name" value="MOCOS_middle"/>
</dbReference>
<dbReference type="Proteomes" id="UP000242188">
    <property type="component" value="Unassembled WGS sequence"/>
</dbReference>